<proteinExistence type="predicted"/>
<dbReference type="STRING" id="147375.BXP28_19230"/>
<evidence type="ECO:0000313" key="2">
    <source>
        <dbReference type="Proteomes" id="UP000239833"/>
    </source>
</evidence>
<organism evidence="1 2">
    <name type="scientific">Paenibacillus larvae subsp. larvae</name>
    <dbReference type="NCBI Taxonomy" id="147375"/>
    <lineage>
        <taxon>Bacteria</taxon>
        <taxon>Bacillati</taxon>
        <taxon>Bacillota</taxon>
        <taxon>Bacilli</taxon>
        <taxon>Bacillales</taxon>
        <taxon>Paenibacillaceae</taxon>
        <taxon>Paenibacillus</taxon>
    </lineage>
</organism>
<protein>
    <submittedName>
        <fullName evidence="1">Uncharacterized protein</fullName>
    </submittedName>
</protein>
<dbReference type="Proteomes" id="UP000239833">
    <property type="component" value="Chromosome"/>
</dbReference>
<evidence type="ECO:0000313" key="1">
    <source>
        <dbReference type="EMBL" id="AVF24718.1"/>
    </source>
</evidence>
<gene>
    <name evidence="1" type="ORF">ERICIII_00485</name>
</gene>
<name>A0A2L1U965_9BACL</name>
<dbReference type="AlphaFoldDB" id="A0A2L1U965"/>
<sequence length="77" mass="9136">MLFVHELTNQEGQHLLRVARRNVWLCCTESLHIASFCAKNENQRHCVSVSLRRWSGDLCRRIRSFGIWPYPGKYNFV</sequence>
<dbReference type="EMBL" id="CP019655">
    <property type="protein sequence ID" value="AVF24718.1"/>
    <property type="molecule type" value="Genomic_DNA"/>
</dbReference>
<accession>A0A2L1U965</accession>
<reference evidence="2" key="1">
    <citation type="submission" date="2017-02" db="EMBL/GenBank/DDBJ databases">
        <title>Delineation of Paenibacillus larvae strains originating from foulbrood outbreaks.</title>
        <authorList>
            <person name="Beims H."/>
            <person name="Bunk B."/>
            <person name="Sproeer C."/>
            <person name="Mohr K.I."/>
            <person name="Pradella S."/>
            <person name="Guenther G."/>
            <person name="Rohde M."/>
            <person name="von der Ohe W."/>
            <person name="Steinert M."/>
        </authorList>
    </citation>
    <scope>NUCLEOTIDE SEQUENCE [LARGE SCALE GENOMIC DNA]</scope>
    <source>
        <strain evidence="2">Eric_III</strain>
    </source>
</reference>